<dbReference type="EMBL" id="ANKC01001057">
    <property type="protein sequence ID" value="EPC72434.1"/>
    <property type="molecule type" value="Genomic_DNA"/>
</dbReference>
<feature type="non-terminal residue" evidence="1">
    <location>
        <position position="1"/>
    </location>
</feature>
<protein>
    <submittedName>
        <fullName evidence="1">Uncharacterized protein</fullName>
    </submittedName>
</protein>
<evidence type="ECO:0000313" key="1">
    <source>
        <dbReference type="EMBL" id="EPC72434.1"/>
    </source>
</evidence>
<evidence type="ECO:0000313" key="2">
    <source>
        <dbReference type="Proteomes" id="UP000014243"/>
    </source>
</evidence>
<sequence>SPSWLRGDWAGTHWHDFKPAKPAVLKLGLGLSGENHSTKTNLTTEPIAAPSALMILF</sequence>
<dbReference type="Proteomes" id="UP000014243">
    <property type="component" value="Unassembled WGS sequence"/>
</dbReference>
<gene>
    <name evidence="1" type="ORF">Lpp126_14788</name>
</gene>
<name>S2R4Y0_LACPA</name>
<accession>S2R4Y0</accession>
<comment type="caution">
    <text evidence="1">The sequence shown here is derived from an EMBL/GenBank/DDBJ whole genome shotgun (WGS) entry which is preliminary data.</text>
</comment>
<reference evidence="1 2" key="1">
    <citation type="journal article" date="2013" name="PLoS ONE">
        <title>Lactobacillus paracasei comparative genomics: towards species pan-genome definition and exploitation of diversity.</title>
        <authorList>
            <person name="Smokvina T."/>
            <person name="Wels M."/>
            <person name="Polka J."/>
            <person name="Chervaux C."/>
            <person name="Brisse S."/>
            <person name="Boekhorst J."/>
            <person name="van Hylckama Vlieg J.E."/>
            <person name="Siezen R.J."/>
        </authorList>
    </citation>
    <scope>NUCLEOTIDE SEQUENCE [LARGE SCALE GENOMIC DNA]</scope>
    <source>
        <strain evidence="1 2">Lpp126</strain>
    </source>
</reference>
<proteinExistence type="predicted"/>
<organism evidence="1 2">
    <name type="scientific">Lacticaseibacillus paracasei subsp. paracasei Lpp126</name>
    <dbReference type="NCBI Taxonomy" id="1256206"/>
    <lineage>
        <taxon>Bacteria</taxon>
        <taxon>Bacillati</taxon>
        <taxon>Bacillota</taxon>
        <taxon>Bacilli</taxon>
        <taxon>Lactobacillales</taxon>
        <taxon>Lactobacillaceae</taxon>
        <taxon>Lacticaseibacillus</taxon>
    </lineage>
</organism>
<dbReference type="AlphaFoldDB" id="S2R4Y0"/>